<dbReference type="EMBL" id="JAKCXM010000372">
    <property type="protein sequence ID" value="KAJ0394960.1"/>
    <property type="molecule type" value="Genomic_DNA"/>
</dbReference>
<evidence type="ECO:0000313" key="2">
    <source>
        <dbReference type="Proteomes" id="UP001209570"/>
    </source>
</evidence>
<name>A0AAD5M513_PYTIN</name>
<organism evidence="1 2">
    <name type="scientific">Pythium insidiosum</name>
    <name type="common">Pythiosis disease agent</name>
    <dbReference type="NCBI Taxonomy" id="114742"/>
    <lineage>
        <taxon>Eukaryota</taxon>
        <taxon>Sar</taxon>
        <taxon>Stramenopiles</taxon>
        <taxon>Oomycota</taxon>
        <taxon>Peronosporomycetes</taxon>
        <taxon>Pythiales</taxon>
        <taxon>Pythiaceae</taxon>
        <taxon>Pythium</taxon>
    </lineage>
</organism>
<dbReference type="Proteomes" id="UP001209570">
    <property type="component" value="Unassembled WGS sequence"/>
</dbReference>
<protein>
    <recommendedName>
        <fullName evidence="3">TKL protein kinase</fullName>
    </recommendedName>
</protein>
<gene>
    <name evidence="1" type="ORF">P43SY_000858</name>
</gene>
<comment type="caution">
    <text evidence="1">The sequence shown here is derived from an EMBL/GenBank/DDBJ whole genome shotgun (WGS) entry which is preliminary data.</text>
</comment>
<dbReference type="SUPFAM" id="SSF52058">
    <property type="entry name" value="L domain-like"/>
    <property type="match status" value="1"/>
</dbReference>
<keyword evidence="2" id="KW-1185">Reference proteome</keyword>
<dbReference type="Gene3D" id="3.80.10.10">
    <property type="entry name" value="Ribonuclease Inhibitor"/>
    <property type="match status" value="1"/>
</dbReference>
<evidence type="ECO:0008006" key="3">
    <source>
        <dbReference type="Google" id="ProtNLM"/>
    </source>
</evidence>
<accession>A0AAD5M513</accession>
<evidence type="ECO:0000313" key="1">
    <source>
        <dbReference type="EMBL" id="KAJ0394960.1"/>
    </source>
</evidence>
<proteinExistence type="predicted"/>
<dbReference type="AlphaFoldDB" id="A0AAD5M513"/>
<dbReference type="InterPro" id="IPR032675">
    <property type="entry name" value="LRR_dom_sf"/>
</dbReference>
<sequence length="185" mass="20327">MATFPAALLEPLPIALNDIEFIATNLTELPEDLDRRWQTMEVVYVEHSLITVFPPVLLRLRSFQISLTGNQITSLPFGRAGEAEQLPFMLILSGNPITELPDSIASTLWMGLLFLERTRVTHPLPTWVTNGSAVTDGVYLWGTPFCAANDGSASRSVTMLDCDAPSVFAFGGYPLGFVDRNRADP</sequence>
<reference evidence="1" key="1">
    <citation type="submission" date="2021-12" db="EMBL/GenBank/DDBJ databases">
        <title>Prjna785345.</title>
        <authorList>
            <person name="Rujirawat T."/>
            <person name="Krajaejun T."/>
        </authorList>
    </citation>
    <scope>NUCLEOTIDE SEQUENCE</scope>
    <source>
        <strain evidence="1">Pi057C3</strain>
    </source>
</reference>